<dbReference type="Proteomes" id="UP000092460">
    <property type="component" value="Unassembled WGS sequence"/>
</dbReference>
<proteinExistence type="predicted"/>
<evidence type="ECO:0000313" key="2">
    <source>
        <dbReference type="Proteomes" id="UP000092460"/>
    </source>
</evidence>
<organism evidence="1 2">
    <name type="scientific">Glossina palpalis gambiensis</name>
    <dbReference type="NCBI Taxonomy" id="67801"/>
    <lineage>
        <taxon>Eukaryota</taxon>
        <taxon>Metazoa</taxon>
        <taxon>Ecdysozoa</taxon>
        <taxon>Arthropoda</taxon>
        <taxon>Hexapoda</taxon>
        <taxon>Insecta</taxon>
        <taxon>Pterygota</taxon>
        <taxon>Neoptera</taxon>
        <taxon>Endopterygota</taxon>
        <taxon>Diptera</taxon>
        <taxon>Brachycera</taxon>
        <taxon>Muscomorpha</taxon>
        <taxon>Hippoboscoidea</taxon>
        <taxon>Glossinidae</taxon>
        <taxon>Glossina</taxon>
    </lineage>
</organism>
<keyword evidence="2" id="KW-1185">Reference proteome</keyword>
<dbReference type="EMBL" id="JXJN01002008">
    <property type="status" value="NOT_ANNOTATED_CDS"/>
    <property type="molecule type" value="Genomic_DNA"/>
</dbReference>
<name>A0A1B0AQR1_9MUSC</name>
<dbReference type="STRING" id="67801.A0A1B0AQR1"/>
<dbReference type="AlphaFoldDB" id="A0A1B0AQR1"/>
<dbReference type="EnsemblMetazoa" id="GPPI005167-RA">
    <property type="protein sequence ID" value="GPPI005167-PA"/>
    <property type="gene ID" value="GPPI005167"/>
</dbReference>
<reference evidence="2" key="1">
    <citation type="submission" date="2015-01" db="EMBL/GenBank/DDBJ databases">
        <authorList>
            <person name="Aksoy S."/>
            <person name="Warren W."/>
            <person name="Wilson R.K."/>
        </authorList>
    </citation>
    <scope>NUCLEOTIDE SEQUENCE [LARGE SCALE GENOMIC DNA]</scope>
    <source>
        <strain evidence="2">IAEA</strain>
    </source>
</reference>
<evidence type="ECO:0000313" key="1">
    <source>
        <dbReference type="EnsemblMetazoa" id="GPPI005167-PA"/>
    </source>
</evidence>
<reference evidence="1" key="2">
    <citation type="submission" date="2020-05" db="UniProtKB">
        <authorList>
            <consortium name="EnsemblMetazoa"/>
        </authorList>
    </citation>
    <scope>IDENTIFICATION</scope>
    <source>
        <strain evidence="1">IAEA</strain>
    </source>
</reference>
<dbReference type="VEuPathDB" id="VectorBase:GPPI005167"/>
<accession>A0A1B0AQR1</accession>
<protein>
    <submittedName>
        <fullName evidence="1">Uncharacterized protein</fullName>
    </submittedName>
</protein>
<sequence length="61" mass="6861">MVIVTDMLLGPTVEIGARVAMGPLQKLSFPRNYSSSHYGTFTCKQNLFRLIPDSNARKEYP</sequence>